<accession>A0A701RN56</accession>
<gene>
    <name evidence="1" type="ORF">G0B44_25880</name>
</gene>
<feature type="non-terminal residue" evidence="1">
    <location>
        <position position="1"/>
    </location>
</feature>
<sequence length="119" mass="13941">KRMSHYWTQASPDSPYTPSLISFLTQSPRELSPRMPENVRAMKLALEALIKQEVISDYDANQIKDGRRVIDVRYVIRPHENFVKQVMASNKRKQQTELRAIKHGMIDHDIIDEPQRKGR</sequence>
<protein>
    <submittedName>
        <fullName evidence="1">Plasmid replication protein</fullName>
    </submittedName>
</protein>
<name>A0A701RN56_SALER</name>
<reference evidence="1" key="1">
    <citation type="journal article" date="2018" name="Genome Biol.">
        <title>SKESA: strategic k-mer extension for scrupulous assemblies.</title>
        <authorList>
            <person name="Souvorov A."/>
            <person name="Agarwala R."/>
            <person name="Lipman D.J."/>
        </authorList>
    </citation>
    <scope>NUCLEOTIDE SEQUENCE</scope>
    <source>
        <strain evidence="1">CFSAN005871</strain>
    </source>
</reference>
<dbReference type="AlphaFoldDB" id="A0A701RN56"/>
<comment type="caution">
    <text evidence="1">The sequence shown here is derived from an EMBL/GenBank/DDBJ whole genome shotgun (WGS) entry which is preliminary data.</text>
</comment>
<reference evidence="1" key="2">
    <citation type="submission" date="2018-08" db="EMBL/GenBank/DDBJ databases">
        <authorList>
            <consortium name="NCBI Pathogen Detection Project"/>
        </authorList>
    </citation>
    <scope>NUCLEOTIDE SEQUENCE</scope>
    <source>
        <strain evidence="1">CFSAN005871</strain>
    </source>
</reference>
<proteinExistence type="predicted"/>
<organism evidence="1">
    <name type="scientific">Salmonella enterica</name>
    <name type="common">Salmonella choleraesuis</name>
    <dbReference type="NCBI Taxonomy" id="28901"/>
    <lineage>
        <taxon>Bacteria</taxon>
        <taxon>Pseudomonadati</taxon>
        <taxon>Pseudomonadota</taxon>
        <taxon>Gammaproteobacteria</taxon>
        <taxon>Enterobacterales</taxon>
        <taxon>Enterobacteriaceae</taxon>
        <taxon>Salmonella</taxon>
    </lineage>
</organism>
<dbReference type="EMBL" id="DAAMFS010000049">
    <property type="protein sequence ID" value="HAC6438879.1"/>
    <property type="molecule type" value="Genomic_DNA"/>
</dbReference>
<evidence type="ECO:0000313" key="1">
    <source>
        <dbReference type="EMBL" id="HAC6438879.1"/>
    </source>
</evidence>